<protein>
    <submittedName>
        <fullName evidence="3">Uncharacterized protein</fullName>
    </submittedName>
</protein>
<evidence type="ECO:0000313" key="3">
    <source>
        <dbReference type="EMBL" id="KAJ6643893.1"/>
    </source>
</evidence>
<comment type="caution">
    <text evidence="3">The sequence shown here is derived from an EMBL/GenBank/DDBJ whole genome shotgun (WGS) entry which is preliminary data.</text>
</comment>
<feature type="transmembrane region" description="Helical" evidence="2">
    <location>
        <begin position="95"/>
        <end position="119"/>
    </location>
</feature>
<keyword evidence="2" id="KW-0472">Membrane</keyword>
<dbReference type="AlphaFoldDB" id="A0A9Q0N5E3"/>
<reference evidence="3" key="1">
    <citation type="submission" date="2022-07" db="EMBL/GenBank/DDBJ databases">
        <authorList>
            <person name="Trinca V."/>
            <person name="Uliana J.V.C."/>
            <person name="Torres T.T."/>
            <person name="Ward R.J."/>
            <person name="Monesi N."/>
        </authorList>
    </citation>
    <scope>NUCLEOTIDE SEQUENCE</scope>
    <source>
        <strain evidence="3">HSMRA1968</strain>
        <tissue evidence="3">Whole embryos</tissue>
    </source>
</reference>
<dbReference type="OrthoDB" id="7789858at2759"/>
<sequence>MDPEFGSQVTIASTSNGDASKNKRMENGKYVVASIIFVGNLIGNIVTTAIGVHMISHCYKVAVVVMILGAVLGLLQQVPEFFRNFIKLRTETMTYVNYFFGLAVAIRIIWLIIATVVIAKSECRGITPAWICIYVNWGTFGATLIIIAIVRIVEFYKKRRRA</sequence>
<dbReference type="Proteomes" id="UP001151699">
    <property type="component" value="Chromosome B"/>
</dbReference>
<feature type="region of interest" description="Disordered" evidence="1">
    <location>
        <begin position="1"/>
        <end position="20"/>
    </location>
</feature>
<feature type="transmembrane region" description="Helical" evidence="2">
    <location>
        <begin position="131"/>
        <end position="153"/>
    </location>
</feature>
<name>A0A9Q0N5E3_9DIPT</name>
<keyword evidence="2" id="KW-0812">Transmembrane</keyword>
<gene>
    <name evidence="3" type="ORF">Bhyg_08858</name>
</gene>
<evidence type="ECO:0000256" key="1">
    <source>
        <dbReference type="SAM" id="MobiDB-lite"/>
    </source>
</evidence>
<organism evidence="3 4">
    <name type="scientific">Pseudolycoriella hygida</name>
    <dbReference type="NCBI Taxonomy" id="35572"/>
    <lineage>
        <taxon>Eukaryota</taxon>
        <taxon>Metazoa</taxon>
        <taxon>Ecdysozoa</taxon>
        <taxon>Arthropoda</taxon>
        <taxon>Hexapoda</taxon>
        <taxon>Insecta</taxon>
        <taxon>Pterygota</taxon>
        <taxon>Neoptera</taxon>
        <taxon>Endopterygota</taxon>
        <taxon>Diptera</taxon>
        <taxon>Nematocera</taxon>
        <taxon>Sciaroidea</taxon>
        <taxon>Sciaridae</taxon>
        <taxon>Pseudolycoriella</taxon>
    </lineage>
</organism>
<evidence type="ECO:0000313" key="4">
    <source>
        <dbReference type="Proteomes" id="UP001151699"/>
    </source>
</evidence>
<feature type="transmembrane region" description="Helical" evidence="2">
    <location>
        <begin position="30"/>
        <end position="53"/>
    </location>
</feature>
<keyword evidence="4" id="KW-1185">Reference proteome</keyword>
<evidence type="ECO:0000256" key="2">
    <source>
        <dbReference type="SAM" id="Phobius"/>
    </source>
</evidence>
<proteinExistence type="predicted"/>
<dbReference type="EMBL" id="WJQU01000002">
    <property type="protein sequence ID" value="KAJ6643893.1"/>
    <property type="molecule type" value="Genomic_DNA"/>
</dbReference>
<feature type="transmembrane region" description="Helical" evidence="2">
    <location>
        <begin position="59"/>
        <end position="75"/>
    </location>
</feature>
<accession>A0A9Q0N5E3</accession>
<feature type="compositionally biased region" description="Polar residues" evidence="1">
    <location>
        <begin position="7"/>
        <end position="19"/>
    </location>
</feature>
<keyword evidence="2" id="KW-1133">Transmembrane helix</keyword>